<keyword evidence="3" id="KW-0808">Transferase</keyword>
<dbReference type="PANTHER" id="PTHR42824:SF1">
    <property type="entry name" value="GLUTAMINE AMIDOTRANSFERASE YAFJ-RELATED"/>
    <property type="match status" value="1"/>
</dbReference>
<feature type="domain" description="Glutamine amidotransferase type-2" evidence="2">
    <location>
        <begin position="2"/>
        <end position="273"/>
    </location>
</feature>
<dbReference type="Proteomes" id="UP000186819">
    <property type="component" value="Unassembled WGS sequence"/>
</dbReference>
<dbReference type="EMBL" id="FTMD01000007">
    <property type="protein sequence ID" value="SIQ82787.1"/>
    <property type="molecule type" value="Genomic_DNA"/>
</dbReference>
<evidence type="ECO:0000256" key="1">
    <source>
        <dbReference type="ARBA" id="ARBA00022962"/>
    </source>
</evidence>
<proteinExistence type="predicted"/>
<dbReference type="PROSITE" id="PS51278">
    <property type="entry name" value="GATASE_TYPE_2"/>
    <property type="match status" value="1"/>
</dbReference>
<dbReference type="PANTHER" id="PTHR42824">
    <property type="entry name" value="GLUTAMINE AMIDOTRANSFERASE"/>
    <property type="match status" value="1"/>
</dbReference>
<dbReference type="CDD" id="cd01908">
    <property type="entry name" value="YafJ"/>
    <property type="match status" value="1"/>
</dbReference>
<dbReference type="Pfam" id="PF13230">
    <property type="entry name" value="GATase_4"/>
    <property type="match status" value="1"/>
</dbReference>
<evidence type="ECO:0000259" key="2">
    <source>
        <dbReference type="PROSITE" id="PS51278"/>
    </source>
</evidence>
<evidence type="ECO:0000313" key="4">
    <source>
        <dbReference type="Proteomes" id="UP000186819"/>
    </source>
</evidence>
<organism evidence="3 4">
    <name type="scientific">Aromatoleum tolulyticum</name>
    <dbReference type="NCBI Taxonomy" id="34027"/>
    <lineage>
        <taxon>Bacteria</taxon>
        <taxon>Pseudomonadati</taxon>
        <taxon>Pseudomonadota</taxon>
        <taxon>Betaproteobacteria</taxon>
        <taxon>Rhodocyclales</taxon>
        <taxon>Rhodocyclaceae</taxon>
        <taxon>Aromatoleum</taxon>
    </lineage>
</organism>
<dbReference type="GO" id="GO:0016740">
    <property type="term" value="F:transferase activity"/>
    <property type="evidence" value="ECO:0007669"/>
    <property type="project" value="UniProtKB-KW"/>
</dbReference>
<dbReference type="AlphaFoldDB" id="A0A1N6VY25"/>
<accession>A0A1N6VY25</accession>
<reference evidence="4" key="1">
    <citation type="submission" date="2017-01" db="EMBL/GenBank/DDBJ databases">
        <authorList>
            <person name="Varghese N."/>
            <person name="Submissions S."/>
        </authorList>
    </citation>
    <scope>NUCLEOTIDE SEQUENCE [LARGE SCALE GENOMIC DNA]</scope>
    <source>
        <strain evidence="4">ATCC 51758</strain>
    </source>
</reference>
<keyword evidence="1 3" id="KW-0315">Glutamine amidotransferase</keyword>
<name>A0A1N6VY25_9RHOO</name>
<sequence length="273" mass="29428">MCQLLGMNCNVPTDICFSFAGFQARGGATDVHADGWGIAFFEGRGVRVFLDPQPSASSPVAELVRSYPIRSLNVIAHIRKATQGQVTLDNTHPFQRELWGSYWIFAHNGNLLDYAPHFDGRFLPVGSTDSESAFCDLLQHLAAEFPDGPPPAEALFAALRRLAIRIGAHGPFNFLLSNGEYLFAHCSTKLTYIIRQAPFATAHLSDQDLSVDFSRLTTPADRVAVIATAPLTDNEVWHAIPPGTLLAFRHGAIETLGEATTIAGNPAAGAGSV</sequence>
<gene>
    <name evidence="3" type="ORF">SAMN05421829_10762</name>
</gene>
<evidence type="ECO:0000313" key="3">
    <source>
        <dbReference type="EMBL" id="SIQ82787.1"/>
    </source>
</evidence>
<dbReference type="InterPro" id="IPR017932">
    <property type="entry name" value="GATase_2_dom"/>
</dbReference>
<dbReference type="RefSeq" id="WP_076602354.1">
    <property type="nucleotide sequence ID" value="NZ_FTMD01000007.1"/>
</dbReference>
<dbReference type="STRING" id="34027.SAMN05421829_10762"/>
<keyword evidence="4" id="KW-1185">Reference proteome</keyword>
<protein>
    <submittedName>
        <fullName evidence="3">Glutamine amidotransferase</fullName>
    </submittedName>
</protein>
<dbReference type="Gene3D" id="3.60.20.10">
    <property type="entry name" value="Glutamine Phosphoribosylpyrophosphate, subunit 1, domain 1"/>
    <property type="match status" value="1"/>
</dbReference>
<dbReference type="SUPFAM" id="SSF56235">
    <property type="entry name" value="N-terminal nucleophile aminohydrolases (Ntn hydrolases)"/>
    <property type="match status" value="1"/>
</dbReference>
<dbReference type="InterPro" id="IPR026869">
    <property type="entry name" value="EgtC-like"/>
</dbReference>
<dbReference type="InterPro" id="IPR029055">
    <property type="entry name" value="Ntn_hydrolases_N"/>
</dbReference>
<dbReference type="OrthoDB" id="321954at2"/>